<evidence type="ECO:0000313" key="5">
    <source>
        <dbReference type="EMBL" id="HEC07657.1"/>
    </source>
</evidence>
<dbReference type="GO" id="GO:0007165">
    <property type="term" value="P:signal transduction"/>
    <property type="evidence" value="ECO:0007669"/>
    <property type="project" value="InterPro"/>
</dbReference>
<dbReference type="InterPro" id="IPR039315">
    <property type="entry name" value="CheW"/>
</dbReference>
<feature type="domain" description="CheW-like" evidence="4">
    <location>
        <begin position="1"/>
        <end position="56"/>
    </location>
</feature>
<gene>
    <name evidence="5" type="ORF">ENJ12_12440</name>
</gene>
<comment type="caution">
    <text evidence="5">The sequence shown here is derived from an EMBL/GenBank/DDBJ whole genome shotgun (WGS) entry which is preliminary data.</text>
</comment>
<organism evidence="5">
    <name type="scientific">Thiolapillus brandeum</name>
    <dbReference type="NCBI Taxonomy" id="1076588"/>
    <lineage>
        <taxon>Bacteria</taxon>
        <taxon>Pseudomonadati</taxon>
        <taxon>Pseudomonadota</taxon>
        <taxon>Gammaproteobacteria</taxon>
        <taxon>Chromatiales</taxon>
        <taxon>Sedimenticolaceae</taxon>
        <taxon>Thiolapillus</taxon>
    </lineage>
</organism>
<keyword evidence="3" id="KW-0963">Cytoplasm</keyword>
<feature type="non-terminal residue" evidence="5">
    <location>
        <position position="1"/>
    </location>
</feature>
<proteinExistence type="predicted"/>
<dbReference type="PANTHER" id="PTHR22617:SF45">
    <property type="entry name" value="CHEMOTAXIS PROTEIN CHEW"/>
    <property type="match status" value="1"/>
</dbReference>
<reference evidence="5" key="1">
    <citation type="journal article" date="2020" name="mSystems">
        <title>Genome- and Community-Level Interaction Insights into Carbon Utilization and Element Cycling Functions of Hydrothermarchaeota in Hydrothermal Sediment.</title>
        <authorList>
            <person name="Zhou Z."/>
            <person name="Liu Y."/>
            <person name="Xu W."/>
            <person name="Pan J."/>
            <person name="Luo Z.H."/>
            <person name="Li M."/>
        </authorList>
    </citation>
    <scope>NUCLEOTIDE SEQUENCE [LARGE SCALE GENOMIC DNA]</scope>
    <source>
        <strain evidence="5">HyVt-458</strain>
    </source>
</reference>
<evidence type="ECO:0000256" key="3">
    <source>
        <dbReference type="ARBA" id="ARBA00022490"/>
    </source>
</evidence>
<dbReference type="EMBL" id="DRLF01000426">
    <property type="protein sequence ID" value="HEC07657.1"/>
    <property type="molecule type" value="Genomic_DNA"/>
</dbReference>
<dbReference type="GO" id="GO:0006935">
    <property type="term" value="P:chemotaxis"/>
    <property type="evidence" value="ECO:0007669"/>
    <property type="project" value="InterPro"/>
</dbReference>
<dbReference type="Proteomes" id="UP000886339">
    <property type="component" value="Unassembled WGS sequence"/>
</dbReference>
<dbReference type="Pfam" id="PF01584">
    <property type="entry name" value="CheW"/>
    <property type="match status" value="1"/>
</dbReference>
<name>A0A831RX19_9GAMM</name>
<evidence type="ECO:0000256" key="1">
    <source>
        <dbReference type="ARBA" id="ARBA00004496"/>
    </source>
</evidence>
<dbReference type="AlphaFoldDB" id="A0A831RX19"/>
<protein>
    <recommendedName>
        <fullName evidence="2">Chemotaxis protein CheW</fullName>
    </recommendedName>
</protein>
<dbReference type="SUPFAM" id="SSF50341">
    <property type="entry name" value="CheW-like"/>
    <property type="match status" value="1"/>
</dbReference>
<dbReference type="InterPro" id="IPR036061">
    <property type="entry name" value="CheW-like_dom_sf"/>
</dbReference>
<dbReference type="Gene3D" id="2.30.30.40">
    <property type="entry name" value="SH3 Domains"/>
    <property type="match status" value="1"/>
</dbReference>
<evidence type="ECO:0000259" key="4">
    <source>
        <dbReference type="PROSITE" id="PS50851"/>
    </source>
</evidence>
<accession>A0A831RX19</accession>
<sequence length="65" mass="6764">VVDAVSEVHNIMNTDIQPAPEIGDAAQRPAVAGLATMGERMIILLDVDELIVHGVLSLTGDKTAA</sequence>
<evidence type="ECO:0000256" key="2">
    <source>
        <dbReference type="ARBA" id="ARBA00021483"/>
    </source>
</evidence>
<comment type="subcellular location">
    <subcellularLocation>
        <location evidence="1">Cytoplasm</location>
    </subcellularLocation>
</comment>
<dbReference type="GO" id="GO:0005829">
    <property type="term" value="C:cytosol"/>
    <property type="evidence" value="ECO:0007669"/>
    <property type="project" value="TreeGrafter"/>
</dbReference>
<dbReference type="PROSITE" id="PS50851">
    <property type="entry name" value="CHEW"/>
    <property type="match status" value="1"/>
</dbReference>
<dbReference type="InterPro" id="IPR002545">
    <property type="entry name" value="CheW-lke_dom"/>
</dbReference>
<dbReference type="PANTHER" id="PTHR22617">
    <property type="entry name" value="CHEMOTAXIS SENSOR HISTIDINE KINASE-RELATED"/>
    <property type="match status" value="1"/>
</dbReference>